<comment type="caution">
    <text evidence="1">The sequence shown here is derived from an EMBL/GenBank/DDBJ whole genome shotgun (WGS) entry which is preliminary data.</text>
</comment>
<dbReference type="AlphaFoldDB" id="A0AAD5XLN1"/>
<sequence length="575" mass="63835">MVPPQTAAVLSLPDELLIVILQSTNRIPLSTFRSRSLNGATKLSSTCRALRARILALEPTLGSLHALFCNFLLLTPVVAGPLPVPALPPADDFDALDRHLSWSTASTQEEWPILFNGITQKNGKDNLRASARELDIVKFVTGEVAVLPLDTEHHVVVVPIAGTGGNHHHMFALDADGMCEESDGSHFSRYSFATTDPETARLLDIEGNLWTPLLEERWETRGTTVDDMGVFSDAELLARLSQVLHGLVFGKYSPEPAWSLADWQSWTRATCQVWNGISHPNWPEPTPDRPALSSASSPAAVPPALLSFPRLIDRVRKTFSLTALNNGELYPCDYAKHDFQRVQPLIRKTRANLRARHELGISLSDLPMPDPSPEACCYRAIVDQRLQSWQSNFLLMKTPNLIVKIYQDVSSPWSPDSSSETAALSVAPDHDFTAAEPLLLFTRSSDGESRFLACTPGLKSFAAALDLEGFGLECLAKVLVTLARTPAKIDSRRAEEGPWCSPTYDWTFLKERLQILGEEEVAALACDYLRRFQLTCCDCRKVGHSGDTCRPSPMQLPKTVANVRMTLFYYFFRYE</sequence>
<evidence type="ECO:0000313" key="2">
    <source>
        <dbReference type="Proteomes" id="UP001212152"/>
    </source>
</evidence>
<gene>
    <name evidence="1" type="ORF">HDU87_005532</name>
</gene>
<keyword evidence="2" id="KW-1185">Reference proteome</keyword>
<accession>A0AAD5XLN1</accession>
<proteinExistence type="predicted"/>
<protein>
    <submittedName>
        <fullName evidence="1">Uncharacterized protein</fullName>
    </submittedName>
</protein>
<name>A0AAD5XLN1_9FUNG</name>
<reference evidence="1" key="1">
    <citation type="submission" date="2020-05" db="EMBL/GenBank/DDBJ databases">
        <title>Phylogenomic resolution of chytrid fungi.</title>
        <authorList>
            <person name="Stajich J.E."/>
            <person name="Amses K."/>
            <person name="Simmons R."/>
            <person name="Seto K."/>
            <person name="Myers J."/>
            <person name="Bonds A."/>
            <person name="Quandt C.A."/>
            <person name="Barry K."/>
            <person name="Liu P."/>
            <person name="Grigoriev I."/>
            <person name="Longcore J.E."/>
            <person name="James T.Y."/>
        </authorList>
    </citation>
    <scope>NUCLEOTIDE SEQUENCE</scope>
    <source>
        <strain evidence="1">JEL0379</strain>
    </source>
</reference>
<dbReference type="Proteomes" id="UP001212152">
    <property type="component" value="Unassembled WGS sequence"/>
</dbReference>
<evidence type="ECO:0000313" key="1">
    <source>
        <dbReference type="EMBL" id="KAJ3176015.1"/>
    </source>
</evidence>
<organism evidence="1 2">
    <name type="scientific">Geranomyces variabilis</name>
    <dbReference type="NCBI Taxonomy" id="109894"/>
    <lineage>
        <taxon>Eukaryota</taxon>
        <taxon>Fungi</taxon>
        <taxon>Fungi incertae sedis</taxon>
        <taxon>Chytridiomycota</taxon>
        <taxon>Chytridiomycota incertae sedis</taxon>
        <taxon>Chytridiomycetes</taxon>
        <taxon>Spizellomycetales</taxon>
        <taxon>Powellomycetaceae</taxon>
        <taxon>Geranomyces</taxon>
    </lineage>
</organism>
<dbReference type="EMBL" id="JADGJQ010000045">
    <property type="protein sequence ID" value="KAJ3176015.1"/>
    <property type="molecule type" value="Genomic_DNA"/>
</dbReference>